<evidence type="ECO:0000313" key="6">
    <source>
        <dbReference type="Proteomes" id="UP001589619"/>
    </source>
</evidence>
<sequence>MSDKIVRKHSRARIEEMVRTLRGEIVSGHYALEQFLPSESDLEKRFRLGNGSVRKGLEVLVEEGLITKIPKVGNKVTGSAAEECVTVRLGVYTTTDSETELSALLELFHRRYPAIRVQTVLIPTSEYASFVREQMDAGMLDAATINYNTFRGLSAELKERLLEPLEPSEDCYPFASGPFVHNDSLLVRPLMFSPLVLCYNKDHLQELGLPEPAAGWSWDKLLEVASKLAVENSRFGFCFHLLSRNRWPVFLLQSGIRFLPDGDGVYRLPEDRLIECLDVCRTLINRPDVFPTMLSGRDGTTVEWFLDGKVSMIMTTYFALNRLKHADFTYDLAPLPTVKEDRTLLTMIGAVVSRQSEVKESARLLVDFLGSREAQSLIRRHTLSIPANRAAAEAPWEGEETFRRPSRFDVYRELIPSYRLLEHLPASNRDLQAMQKEVELYWTGLQDGETTCRRIEQALQEANAKPN</sequence>
<evidence type="ECO:0000256" key="3">
    <source>
        <dbReference type="ARBA" id="ARBA00023163"/>
    </source>
</evidence>
<keyword evidence="6" id="KW-1185">Reference proteome</keyword>
<evidence type="ECO:0000259" key="4">
    <source>
        <dbReference type="PROSITE" id="PS50949"/>
    </source>
</evidence>
<dbReference type="InterPro" id="IPR036388">
    <property type="entry name" value="WH-like_DNA-bd_sf"/>
</dbReference>
<dbReference type="Proteomes" id="UP001589619">
    <property type="component" value="Unassembled WGS sequence"/>
</dbReference>
<protein>
    <submittedName>
        <fullName evidence="5">Extracellular solute-binding protein</fullName>
    </submittedName>
</protein>
<keyword evidence="1" id="KW-0805">Transcription regulation</keyword>
<dbReference type="Pfam" id="PF00392">
    <property type="entry name" value="GntR"/>
    <property type="match status" value="1"/>
</dbReference>
<dbReference type="RefSeq" id="WP_344900900.1">
    <property type="nucleotide sequence ID" value="NZ_BAAAYO010000001.1"/>
</dbReference>
<dbReference type="SUPFAM" id="SSF46785">
    <property type="entry name" value="Winged helix' DNA-binding domain"/>
    <property type="match status" value="1"/>
</dbReference>
<dbReference type="InterPro" id="IPR036390">
    <property type="entry name" value="WH_DNA-bd_sf"/>
</dbReference>
<feature type="domain" description="HTH gntR-type" evidence="4">
    <location>
        <begin position="11"/>
        <end position="79"/>
    </location>
</feature>
<evidence type="ECO:0000256" key="2">
    <source>
        <dbReference type="ARBA" id="ARBA00023125"/>
    </source>
</evidence>
<evidence type="ECO:0000313" key="5">
    <source>
        <dbReference type="EMBL" id="MFB9753608.1"/>
    </source>
</evidence>
<reference evidence="5 6" key="1">
    <citation type="submission" date="2024-09" db="EMBL/GenBank/DDBJ databases">
        <authorList>
            <person name="Sun Q."/>
            <person name="Mori K."/>
        </authorList>
    </citation>
    <scope>NUCLEOTIDE SEQUENCE [LARGE SCALE GENOMIC DNA]</scope>
    <source>
        <strain evidence="5 6">JCM 12520</strain>
    </source>
</reference>
<dbReference type="Gene3D" id="3.40.190.10">
    <property type="entry name" value="Periplasmic binding protein-like II"/>
    <property type="match status" value="1"/>
</dbReference>
<dbReference type="PANTHER" id="PTHR43649:SF30">
    <property type="entry name" value="ABC TRANSPORTER SUBSTRATE-BINDING PROTEIN"/>
    <property type="match status" value="1"/>
</dbReference>
<dbReference type="Pfam" id="PF13416">
    <property type="entry name" value="SBP_bac_8"/>
    <property type="match status" value="1"/>
</dbReference>
<gene>
    <name evidence="5" type="ORF">ACFFNY_18730</name>
</gene>
<dbReference type="Gene3D" id="1.10.10.10">
    <property type="entry name" value="Winged helix-like DNA-binding domain superfamily/Winged helix DNA-binding domain"/>
    <property type="match status" value="1"/>
</dbReference>
<evidence type="ECO:0000256" key="1">
    <source>
        <dbReference type="ARBA" id="ARBA00023015"/>
    </source>
</evidence>
<dbReference type="SUPFAM" id="SSF53850">
    <property type="entry name" value="Periplasmic binding protein-like II"/>
    <property type="match status" value="1"/>
</dbReference>
<dbReference type="InterPro" id="IPR000524">
    <property type="entry name" value="Tscrpt_reg_HTH_GntR"/>
</dbReference>
<keyword evidence="2" id="KW-0238">DNA-binding</keyword>
<dbReference type="EMBL" id="JBHMAG010000012">
    <property type="protein sequence ID" value="MFB9753608.1"/>
    <property type="molecule type" value="Genomic_DNA"/>
</dbReference>
<name>A0ABV5VZU9_9BACL</name>
<dbReference type="InterPro" id="IPR050490">
    <property type="entry name" value="Bact_solute-bd_prot1"/>
</dbReference>
<keyword evidence="3" id="KW-0804">Transcription</keyword>
<accession>A0ABV5VZU9</accession>
<proteinExistence type="predicted"/>
<dbReference type="PANTHER" id="PTHR43649">
    <property type="entry name" value="ARABINOSE-BINDING PROTEIN-RELATED"/>
    <property type="match status" value="1"/>
</dbReference>
<comment type="caution">
    <text evidence="5">The sequence shown here is derived from an EMBL/GenBank/DDBJ whole genome shotgun (WGS) entry which is preliminary data.</text>
</comment>
<organism evidence="5 6">
    <name type="scientific">Paenibacillus hodogayensis</name>
    <dbReference type="NCBI Taxonomy" id="279208"/>
    <lineage>
        <taxon>Bacteria</taxon>
        <taxon>Bacillati</taxon>
        <taxon>Bacillota</taxon>
        <taxon>Bacilli</taxon>
        <taxon>Bacillales</taxon>
        <taxon>Paenibacillaceae</taxon>
        <taxon>Paenibacillus</taxon>
    </lineage>
</organism>
<dbReference type="PROSITE" id="PS50949">
    <property type="entry name" value="HTH_GNTR"/>
    <property type="match status" value="1"/>
</dbReference>
<dbReference type="InterPro" id="IPR006059">
    <property type="entry name" value="SBP"/>
</dbReference>